<organism evidence="1 2">
    <name type="scientific">Ephemeroptericola cinctiostellae</name>
    <dbReference type="NCBI Taxonomy" id="2268024"/>
    <lineage>
        <taxon>Bacteria</taxon>
        <taxon>Pseudomonadati</taxon>
        <taxon>Pseudomonadota</taxon>
        <taxon>Betaproteobacteria</taxon>
        <taxon>Burkholderiales</taxon>
        <taxon>Burkholderiaceae</taxon>
        <taxon>Ephemeroptericola</taxon>
    </lineage>
</organism>
<dbReference type="EMBL" id="CP031124">
    <property type="protein sequence ID" value="AXF86739.1"/>
    <property type="molecule type" value="Genomic_DNA"/>
</dbReference>
<proteinExistence type="predicted"/>
<name>A0A345DEF1_9BURK</name>
<keyword evidence="2" id="KW-1185">Reference proteome</keyword>
<evidence type="ECO:0000313" key="1">
    <source>
        <dbReference type="EMBL" id="AXF86739.1"/>
    </source>
</evidence>
<dbReference type="AlphaFoldDB" id="A0A345DEF1"/>
<reference evidence="2" key="1">
    <citation type="submission" date="2018-07" db="EMBL/GenBank/DDBJ databases">
        <authorList>
            <person name="Kim H."/>
        </authorList>
    </citation>
    <scope>NUCLEOTIDE SEQUENCE [LARGE SCALE GENOMIC DNA]</scope>
    <source>
        <strain evidence="2">F02</strain>
    </source>
</reference>
<dbReference type="Proteomes" id="UP000252182">
    <property type="component" value="Chromosome"/>
</dbReference>
<accession>A0A345DEF1</accession>
<protein>
    <submittedName>
        <fullName evidence="1">Uncharacterized protein</fullName>
    </submittedName>
</protein>
<dbReference type="KEGG" id="hyf:DTO96_102495"/>
<gene>
    <name evidence="1" type="ORF">DTO96_102495</name>
</gene>
<sequence>MNAWAAEADIVFENYRLKINGIWVFALSLYVLEMAQKTADVPYLGSACCGHIFCF</sequence>
<evidence type="ECO:0000313" key="2">
    <source>
        <dbReference type="Proteomes" id="UP000252182"/>
    </source>
</evidence>